<gene>
    <name evidence="1" type="ORF">DEO72_LG7g1017</name>
</gene>
<dbReference type="Proteomes" id="UP000501690">
    <property type="component" value="Linkage Group LG7"/>
</dbReference>
<sequence length="196" mass="21294">MLFFAKFRVSAQKPPGGHEGATRQHISFNPVSGFCLELLGGGLYSARRCAVFAVVQLRAWRILNSQKFDVNEKRRIGFAGARNLGFYPSTNVPPGGNLIGRLAMAAGQLCMEKSGAVEAREILGKLYSACRPANNRQVIGQQERSLHYVVPSGRVRRAGLRAGSSPFLFGFGDDRVIRYTGADDDTGDAEDAQATE</sequence>
<protein>
    <submittedName>
        <fullName evidence="1">Uncharacterized protein</fullName>
    </submittedName>
</protein>
<proteinExistence type="predicted"/>
<dbReference type="AlphaFoldDB" id="A0A4D6ME54"/>
<evidence type="ECO:0000313" key="2">
    <source>
        <dbReference type="Proteomes" id="UP000501690"/>
    </source>
</evidence>
<organism evidence="1 2">
    <name type="scientific">Vigna unguiculata</name>
    <name type="common">Cowpea</name>
    <dbReference type="NCBI Taxonomy" id="3917"/>
    <lineage>
        <taxon>Eukaryota</taxon>
        <taxon>Viridiplantae</taxon>
        <taxon>Streptophyta</taxon>
        <taxon>Embryophyta</taxon>
        <taxon>Tracheophyta</taxon>
        <taxon>Spermatophyta</taxon>
        <taxon>Magnoliopsida</taxon>
        <taxon>eudicotyledons</taxon>
        <taxon>Gunneridae</taxon>
        <taxon>Pentapetalae</taxon>
        <taxon>rosids</taxon>
        <taxon>fabids</taxon>
        <taxon>Fabales</taxon>
        <taxon>Fabaceae</taxon>
        <taxon>Papilionoideae</taxon>
        <taxon>50 kb inversion clade</taxon>
        <taxon>NPAAA clade</taxon>
        <taxon>indigoferoid/millettioid clade</taxon>
        <taxon>Phaseoleae</taxon>
        <taxon>Vigna</taxon>
    </lineage>
</organism>
<accession>A0A4D6ME54</accession>
<name>A0A4D6ME54_VIGUN</name>
<evidence type="ECO:0000313" key="1">
    <source>
        <dbReference type="EMBL" id="QCD99732.1"/>
    </source>
</evidence>
<keyword evidence="2" id="KW-1185">Reference proteome</keyword>
<dbReference type="EMBL" id="CP039351">
    <property type="protein sequence ID" value="QCD99732.1"/>
    <property type="molecule type" value="Genomic_DNA"/>
</dbReference>
<reference evidence="1 2" key="1">
    <citation type="submission" date="2019-04" db="EMBL/GenBank/DDBJ databases">
        <title>An improved genome assembly and genetic linkage map for asparagus bean, Vigna unguiculata ssp. sesquipedialis.</title>
        <authorList>
            <person name="Xia Q."/>
            <person name="Zhang R."/>
            <person name="Dong Y."/>
        </authorList>
    </citation>
    <scope>NUCLEOTIDE SEQUENCE [LARGE SCALE GENOMIC DNA]</scope>
    <source>
        <tissue evidence="1">Leaf</tissue>
    </source>
</reference>